<evidence type="ECO:0000313" key="2">
    <source>
        <dbReference type="Proteomes" id="UP001632038"/>
    </source>
</evidence>
<keyword evidence="2" id="KW-1185">Reference proteome</keyword>
<comment type="caution">
    <text evidence="1">The sequence shown here is derived from an EMBL/GenBank/DDBJ whole genome shotgun (WGS) entry which is preliminary data.</text>
</comment>
<dbReference type="PANTHER" id="PTHR37256:SF3">
    <property type="entry name" value="FORMIN-F-LIKE"/>
    <property type="match status" value="1"/>
</dbReference>
<dbReference type="Proteomes" id="UP001632038">
    <property type="component" value="Unassembled WGS sequence"/>
</dbReference>
<protein>
    <submittedName>
        <fullName evidence="1">Uncharacterized protein</fullName>
    </submittedName>
</protein>
<accession>A0ABD3CKV7</accession>
<dbReference type="EMBL" id="JAVIJP010000033">
    <property type="protein sequence ID" value="KAL3629854.1"/>
    <property type="molecule type" value="Genomic_DNA"/>
</dbReference>
<sequence length="181" mass="20708">MEARKTDDSYKKRARRRCYTRKAPLINNFINMAEARREIVNALHLHRSNLSPSPPARRVHTHLNQKYYNQRQLTESIPNHPEPTWSTTAPAVLCAPVPTVDVLEVEWFDNISASHSWWIGFLSYLDGKINEVRRESMEGLGPCLVAPNIENLSDASDADDQATFLEEWVVLPAGEKNEEQV</sequence>
<name>A0ABD3CKV7_9LAMI</name>
<gene>
    <name evidence="1" type="ORF">CASFOL_026166</name>
</gene>
<evidence type="ECO:0000313" key="1">
    <source>
        <dbReference type="EMBL" id="KAL3629854.1"/>
    </source>
</evidence>
<dbReference type="AlphaFoldDB" id="A0ABD3CKV7"/>
<organism evidence="1 2">
    <name type="scientific">Castilleja foliolosa</name>
    <dbReference type="NCBI Taxonomy" id="1961234"/>
    <lineage>
        <taxon>Eukaryota</taxon>
        <taxon>Viridiplantae</taxon>
        <taxon>Streptophyta</taxon>
        <taxon>Embryophyta</taxon>
        <taxon>Tracheophyta</taxon>
        <taxon>Spermatophyta</taxon>
        <taxon>Magnoliopsida</taxon>
        <taxon>eudicotyledons</taxon>
        <taxon>Gunneridae</taxon>
        <taxon>Pentapetalae</taxon>
        <taxon>asterids</taxon>
        <taxon>lamiids</taxon>
        <taxon>Lamiales</taxon>
        <taxon>Orobanchaceae</taxon>
        <taxon>Pedicularideae</taxon>
        <taxon>Castillejinae</taxon>
        <taxon>Castilleja</taxon>
    </lineage>
</organism>
<dbReference type="PANTHER" id="PTHR37256">
    <property type="entry name" value="E1A-BINDING PROTEIN P400-LIKE"/>
    <property type="match status" value="1"/>
</dbReference>
<reference evidence="2" key="1">
    <citation type="journal article" date="2024" name="IScience">
        <title>Strigolactones Initiate the Formation of Haustorium-like Structures in Castilleja.</title>
        <authorList>
            <person name="Buerger M."/>
            <person name="Peterson D."/>
            <person name="Chory J."/>
        </authorList>
    </citation>
    <scope>NUCLEOTIDE SEQUENCE [LARGE SCALE GENOMIC DNA]</scope>
</reference>
<proteinExistence type="predicted"/>